<organism evidence="2 3">
    <name type="scientific">Pelatocladus maniniholoensis HA4357-MV3</name>
    <dbReference type="NCBI Taxonomy" id="1117104"/>
    <lineage>
        <taxon>Bacteria</taxon>
        <taxon>Bacillati</taxon>
        <taxon>Cyanobacteriota</taxon>
        <taxon>Cyanophyceae</taxon>
        <taxon>Nostocales</taxon>
        <taxon>Nostocaceae</taxon>
        <taxon>Pelatocladus</taxon>
    </lineage>
</organism>
<protein>
    <submittedName>
        <fullName evidence="2">Uncharacterized protein</fullName>
    </submittedName>
</protein>
<evidence type="ECO:0000313" key="2">
    <source>
        <dbReference type="EMBL" id="MBW4433984.1"/>
    </source>
</evidence>
<accession>A0A9E3HAF5</accession>
<reference evidence="2" key="1">
    <citation type="submission" date="2021-05" db="EMBL/GenBank/DDBJ databases">
        <authorList>
            <person name="Pietrasiak N."/>
            <person name="Ward R."/>
            <person name="Stajich J.E."/>
            <person name="Kurbessoian T."/>
        </authorList>
    </citation>
    <scope>NUCLEOTIDE SEQUENCE</scope>
    <source>
        <strain evidence="2">HA4357-MV3</strain>
    </source>
</reference>
<keyword evidence="1" id="KW-0812">Transmembrane</keyword>
<dbReference type="PROSITE" id="PS51257">
    <property type="entry name" value="PROKAR_LIPOPROTEIN"/>
    <property type="match status" value="1"/>
</dbReference>
<keyword evidence="1" id="KW-0472">Membrane</keyword>
<dbReference type="AlphaFoldDB" id="A0A9E3HAF5"/>
<feature type="transmembrane region" description="Helical" evidence="1">
    <location>
        <begin position="92"/>
        <end position="110"/>
    </location>
</feature>
<evidence type="ECO:0000256" key="1">
    <source>
        <dbReference type="SAM" id="Phobius"/>
    </source>
</evidence>
<evidence type="ECO:0000313" key="3">
    <source>
        <dbReference type="Proteomes" id="UP000813215"/>
    </source>
</evidence>
<gene>
    <name evidence="2" type="ORF">KME28_20295</name>
</gene>
<feature type="transmembrane region" description="Helical" evidence="1">
    <location>
        <begin position="130"/>
        <end position="151"/>
    </location>
</feature>
<reference evidence="2" key="2">
    <citation type="journal article" date="2022" name="Microbiol. Resour. Announc.">
        <title>Metagenome Sequencing to Explore Phylogenomics of Terrestrial Cyanobacteria.</title>
        <authorList>
            <person name="Ward R.D."/>
            <person name="Stajich J.E."/>
            <person name="Johansen J.R."/>
            <person name="Huntemann M."/>
            <person name="Clum A."/>
            <person name="Foster B."/>
            <person name="Foster B."/>
            <person name="Roux S."/>
            <person name="Palaniappan K."/>
            <person name="Varghese N."/>
            <person name="Mukherjee S."/>
            <person name="Reddy T.B.K."/>
            <person name="Daum C."/>
            <person name="Copeland A."/>
            <person name="Chen I.A."/>
            <person name="Ivanova N.N."/>
            <person name="Kyrpides N.C."/>
            <person name="Shapiro N."/>
            <person name="Eloe-Fadrosh E.A."/>
            <person name="Pietrasiak N."/>
        </authorList>
    </citation>
    <scope>NUCLEOTIDE SEQUENCE</scope>
    <source>
        <strain evidence="2">HA4357-MV3</strain>
    </source>
</reference>
<dbReference type="EMBL" id="JAHHHW010000119">
    <property type="protein sequence ID" value="MBW4433984.1"/>
    <property type="molecule type" value="Genomic_DNA"/>
</dbReference>
<keyword evidence="1" id="KW-1133">Transmembrane helix</keyword>
<comment type="caution">
    <text evidence="2">The sequence shown here is derived from an EMBL/GenBank/DDBJ whole genome shotgun (WGS) entry which is preliminary data.</text>
</comment>
<dbReference type="Proteomes" id="UP000813215">
    <property type="component" value="Unassembled WGS sequence"/>
</dbReference>
<proteinExistence type="predicted"/>
<name>A0A9E3HAF5_9NOST</name>
<sequence>MNNPTKKISPALFSLTLICFFLPFITLSCRQEPLVTLNGVELATGKEIQSPSIFGEPAKKEKIPGEPLAALAFLSGAIGLGTSFLKAKKSAVIPAGCGAAGFILLLIVKSKIDNEILKQGQGLILVNYSFGFWLAFFFFICATLINIYIAVQEQDENKLDSTDIN</sequence>